<protein>
    <submittedName>
        <fullName evidence="1">Uncharacterized protein DUF4276</fullName>
    </submittedName>
</protein>
<gene>
    <name evidence="1" type="ORF">EV672_10344</name>
</gene>
<accession>A0A4R6RFN9</accession>
<keyword evidence="2" id="KW-1185">Reference proteome</keyword>
<dbReference type="AlphaFoldDB" id="A0A4R6RFN9"/>
<proteinExistence type="predicted"/>
<dbReference type="Pfam" id="PF14103">
    <property type="entry name" value="DUF4276"/>
    <property type="match status" value="1"/>
</dbReference>
<dbReference type="EMBL" id="SNXW01000003">
    <property type="protein sequence ID" value="TDP84476.1"/>
    <property type="molecule type" value="Genomic_DNA"/>
</dbReference>
<dbReference type="RefSeq" id="WP_133607509.1">
    <property type="nucleotide sequence ID" value="NZ_SNXW01000003.1"/>
</dbReference>
<dbReference type="InterPro" id="IPR025455">
    <property type="entry name" value="DUF4276"/>
</dbReference>
<comment type="caution">
    <text evidence="1">The sequence shown here is derived from an EMBL/GenBank/DDBJ whole genome shotgun (WGS) entry which is preliminary data.</text>
</comment>
<evidence type="ECO:0000313" key="1">
    <source>
        <dbReference type="EMBL" id="TDP84476.1"/>
    </source>
</evidence>
<sequence length="196" mass="21719">MKELVFFLEEPSAQAMLQGLLPRMLAPDIHVRLIPFEGKQDLEKQLTRRLRGYLNPQARFIVLRDQDSAPDCTVVKHKLLRLCADAGRGAVSLVRVACKELETIYLADLAAVERALGVTGLSKHQASAKFRQPDHLGSPSDELRKLTQGAYQKVGASRLIGPHLDLANERSPTFKNLVKGIRRLEAELLALPAEAP</sequence>
<organism evidence="1 2">
    <name type="scientific">Aquabacterium commune</name>
    <dbReference type="NCBI Taxonomy" id="70586"/>
    <lineage>
        <taxon>Bacteria</taxon>
        <taxon>Pseudomonadati</taxon>
        <taxon>Pseudomonadota</taxon>
        <taxon>Betaproteobacteria</taxon>
        <taxon>Burkholderiales</taxon>
        <taxon>Aquabacterium</taxon>
    </lineage>
</organism>
<reference evidence="1 2" key="1">
    <citation type="submission" date="2019-03" db="EMBL/GenBank/DDBJ databases">
        <title>Genomic Encyclopedia of Type Strains, Phase IV (KMG-IV): sequencing the most valuable type-strain genomes for metagenomic binning, comparative biology and taxonomic classification.</title>
        <authorList>
            <person name="Goeker M."/>
        </authorList>
    </citation>
    <scope>NUCLEOTIDE SEQUENCE [LARGE SCALE GENOMIC DNA]</scope>
    <source>
        <strain evidence="1 2">DSM 11901</strain>
    </source>
</reference>
<dbReference type="Proteomes" id="UP000294593">
    <property type="component" value="Unassembled WGS sequence"/>
</dbReference>
<name>A0A4R6RFN9_9BURK</name>
<dbReference type="OrthoDB" id="283783at2"/>
<evidence type="ECO:0000313" key="2">
    <source>
        <dbReference type="Proteomes" id="UP000294593"/>
    </source>
</evidence>